<accession>A0A316GPA8</accession>
<dbReference type="FunFam" id="3.40.50.720:FF:000173">
    <property type="entry name" value="3-oxoacyl-[acyl-carrier protein] reductase"/>
    <property type="match status" value="1"/>
</dbReference>
<dbReference type="InterPro" id="IPR050259">
    <property type="entry name" value="SDR"/>
</dbReference>
<gene>
    <name evidence="4" type="ORF">C7455_101535</name>
</gene>
<dbReference type="Gene3D" id="3.40.50.720">
    <property type="entry name" value="NAD(P)-binding Rossmann-like Domain"/>
    <property type="match status" value="1"/>
</dbReference>
<keyword evidence="5" id="KW-1185">Reference proteome</keyword>
<protein>
    <submittedName>
        <fullName evidence="4">3-oxoacyl-[acyl-carrier protein] reductase</fullName>
    </submittedName>
</protein>
<sequence>MTTDRPLAGKTAFVSGSGQNIGRAVALRLAQMGCHVVVNGSTSSDACEETAARIRAAGTEALVAMGDMASREDVARVTQAALARFGAVDILVNNAARRPHKPFLEMSDDDWHGVVDVALTGAFRTARAFLPGMVDRKWGRIINFAGMKAIRGYFEGAPISAAKHGVWGLTKALSTEFAPHGITANVISPGQIRNETTTTDDPKRTPSIPAGFMGQPGDIASVAGFLASPEARFVTGQMIAVNGGEET</sequence>
<evidence type="ECO:0000256" key="2">
    <source>
        <dbReference type="ARBA" id="ARBA00023002"/>
    </source>
</evidence>
<dbReference type="InterPro" id="IPR002347">
    <property type="entry name" value="SDR_fam"/>
</dbReference>
<dbReference type="PRINTS" id="PR00080">
    <property type="entry name" value="SDRFAMILY"/>
</dbReference>
<evidence type="ECO:0000256" key="1">
    <source>
        <dbReference type="ARBA" id="ARBA00006484"/>
    </source>
</evidence>
<reference evidence="4 5" key="1">
    <citation type="submission" date="2018-05" db="EMBL/GenBank/DDBJ databases">
        <title>Genomic Encyclopedia of Type Strains, Phase IV (KMG-IV): sequencing the most valuable type-strain genomes for metagenomic binning, comparative biology and taxonomic classification.</title>
        <authorList>
            <person name="Goeker M."/>
        </authorList>
    </citation>
    <scope>NUCLEOTIDE SEQUENCE [LARGE SCALE GENOMIC DNA]</scope>
    <source>
        <strain evidence="4 5">DSM 16097</strain>
    </source>
</reference>
<feature type="compositionally biased region" description="Polar residues" evidence="3">
    <location>
        <begin position="190"/>
        <end position="199"/>
    </location>
</feature>
<name>A0A316GPA8_9RHOB</name>
<dbReference type="OrthoDB" id="9804774at2"/>
<dbReference type="PANTHER" id="PTHR42879:SF2">
    <property type="entry name" value="3-OXOACYL-[ACYL-CARRIER-PROTEIN] REDUCTASE FABG"/>
    <property type="match status" value="1"/>
</dbReference>
<comment type="caution">
    <text evidence="4">The sequence shown here is derived from an EMBL/GenBank/DDBJ whole genome shotgun (WGS) entry which is preliminary data.</text>
</comment>
<organism evidence="4 5">
    <name type="scientific">Roseicyclus mahoneyensis</name>
    <dbReference type="NCBI Taxonomy" id="164332"/>
    <lineage>
        <taxon>Bacteria</taxon>
        <taxon>Pseudomonadati</taxon>
        <taxon>Pseudomonadota</taxon>
        <taxon>Alphaproteobacteria</taxon>
        <taxon>Rhodobacterales</taxon>
        <taxon>Roseobacteraceae</taxon>
        <taxon>Roseicyclus</taxon>
    </lineage>
</organism>
<dbReference type="PANTHER" id="PTHR42879">
    <property type="entry name" value="3-OXOACYL-(ACYL-CARRIER-PROTEIN) REDUCTASE"/>
    <property type="match status" value="1"/>
</dbReference>
<keyword evidence="2" id="KW-0560">Oxidoreductase</keyword>
<dbReference type="GO" id="GO:0016491">
    <property type="term" value="F:oxidoreductase activity"/>
    <property type="evidence" value="ECO:0007669"/>
    <property type="project" value="UniProtKB-KW"/>
</dbReference>
<dbReference type="InterPro" id="IPR036291">
    <property type="entry name" value="NAD(P)-bd_dom_sf"/>
</dbReference>
<dbReference type="SUPFAM" id="SSF51735">
    <property type="entry name" value="NAD(P)-binding Rossmann-fold domains"/>
    <property type="match status" value="1"/>
</dbReference>
<feature type="region of interest" description="Disordered" evidence="3">
    <location>
        <begin position="190"/>
        <end position="213"/>
    </location>
</feature>
<evidence type="ECO:0000313" key="5">
    <source>
        <dbReference type="Proteomes" id="UP000245708"/>
    </source>
</evidence>
<dbReference type="RefSeq" id="WP_109665112.1">
    <property type="nucleotide sequence ID" value="NZ_QGGW01000001.1"/>
</dbReference>
<proteinExistence type="inferred from homology"/>
<dbReference type="AlphaFoldDB" id="A0A316GPA8"/>
<evidence type="ECO:0000313" key="4">
    <source>
        <dbReference type="EMBL" id="PWK62508.1"/>
    </source>
</evidence>
<dbReference type="Pfam" id="PF13561">
    <property type="entry name" value="adh_short_C2"/>
    <property type="match status" value="1"/>
</dbReference>
<dbReference type="EMBL" id="QGGW01000001">
    <property type="protein sequence ID" value="PWK62508.1"/>
    <property type="molecule type" value="Genomic_DNA"/>
</dbReference>
<dbReference type="PRINTS" id="PR00081">
    <property type="entry name" value="GDHRDH"/>
</dbReference>
<dbReference type="Proteomes" id="UP000245708">
    <property type="component" value="Unassembled WGS sequence"/>
</dbReference>
<comment type="similarity">
    <text evidence="1">Belongs to the short-chain dehydrogenases/reductases (SDR) family.</text>
</comment>
<evidence type="ECO:0000256" key="3">
    <source>
        <dbReference type="SAM" id="MobiDB-lite"/>
    </source>
</evidence>